<dbReference type="EMBL" id="LHXY01000022">
    <property type="protein sequence ID" value="KXB01900.1"/>
    <property type="molecule type" value="Genomic_DNA"/>
</dbReference>
<name>A0A133V640_9EURY</name>
<dbReference type="Proteomes" id="UP000070035">
    <property type="component" value="Unassembled WGS sequence"/>
</dbReference>
<accession>A0A133V640</accession>
<reference evidence="1 2" key="1">
    <citation type="journal article" date="2016" name="Sci. Rep.">
        <title>Metabolic traits of an uncultured archaeal lineage -MSBL1- from brine pools of the Red Sea.</title>
        <authorList>
            <person name="Mwirichia R."/>
            <person name="Alam I."/>
            <person name="Rashid M."/>
            <person name="Vinu M."/>
            <person name="Ba-Alawi W."/>
            <person name="Anthony Kamau A."/>
            <person name="Kamanda Ngugi D."/>
            <person name="Goker M."/>
            <person name="Klenk H.P."/>
            <person name="Bajic V."/>
            <person name="Stingl U."/>
        </authorList>
    </citation>
    <scope>NUCLEOTIDE SEQUENCE [LARGE SCALE GENOMIC DNA]</scope>
    <source>
        <strain evidence="1">SCGC-AAA261F17</strain>
    </source>
</reference>
<sequence length="353" mass="41695">MKRKDVTKELASEVKYYREEVGLNVRTVSKFMNISMQDVTKIINSKVYKEVTAEEPSERDTHWKMEGIRDLSTEQIIQKLRHFGVEFSEERFLKDVKNLYSPGKLADHWMEIHPVTAKGFDEDFIWMAATILWERLAPNVVNSEQINEAMQKGYDLMAENNTREGCEKWLETWGLIREVTPPEVTTLGEIDGILRMTQSVFNWCQDFEMELRNAGRRDKKYYRELIDYVNEFFSTFPDHENELIDLNMRRAEADSYFELGEFARGEEKYEELTERHPNNVYGYLSWGDQYCWDRAKPEPDYERAENLYLSGLENALKGDREGDVEAALNRLEDLYEKTSDPEKIEIVKEEYGL</sequence>
<organism evidence="1 2">
    <name type="scientific">candidate division MSBL1 archaeon SCGC-AAA261F17</name>
    <dbReference type="NCBI Taxonomy" id="1698274"/>
    <lineage>
        <taxon>Archaea</taxon>
        <taxon>Methanobacteriati</taxon>
        <taxon>Methanobacteriota</taxon>
        <taxon>candidate division MSBL1</taxon>
    </lineage>
</organism>
<comment type="caution">
    <text evidence="1">The sequence shown here is derived from an EMBL/GenBank/DDBJ whole genome shotgun (WGS) entry which is preliminary data.</text>
</comment>
<evidence type="ECO:0000313" key="1">
    <source>
        <dbReference type="EMBL" id="KXB01900.1"/>
    </source>
</evidence>
<keyword evidence="2" id="KW-1185">Reference proteome</keyword>
<dbReference type="InterPro" id="IPR011990">
    <property type="entry name" value="TPR-like_helical_dom_sf"/>
</dbReference>
<protein>
    <submittedName>
        <fullName evidence="1">Uncharacterized protein</fullName>
    </submittedName>
</protein>
<dbReference type="AlphaFoldDB" id="A0A133V640"/>
<gene>
    <name evidence="1" type="ORF">AKJ44_01920</name>
</gene>
<dbReference type="PATRIC" id="fig|1698274.3.peg.272"/>
<evidence type="ECO:0000313" key="2">
    <source>
        <dbReference type="Proteomes" id="UP000070035"/>
    </source>
</evidence>
<dbReference type="Gene3D" id="1.25.40.10">
    <property type="entry name" value="Tetratricopeptide repeat domain"/>
    <property type="match status" value="1"/>
</dbReference>
<proteinExistence type="predicted"/>